<gene>
    <name evidence="1 3" type="ORF">P152DRAFT_389610</name>
</gene>
<dbReference type="OrthoDB" id="5582218at2759"/>
<evidence type="ECO:0000313" key="1">
    <source>
        <dbReference type="EMBL" id="KAF1816455.1"/>
    </source>
</evidence>
<evidence type="ECO:0000313" key="3">
    <source>
        <dbReference type="RefSeq" id="XP_033538086.1"/>
    </source>
</evidence>
<protein>
    <submittedName>
        <fullName evidence="1 3">Uncharacterized protein</fullName>
    </submittedName>
</protein>
<name>A0A6G1GEB8_9PEZI</name>
<dbReference type="GeneID" id="54416563"/>
<organism evidence="1">
    <name type="scientific">Eremomyces bilateralis CBS 781.70</name>
    <dbReference type="NCBI Taxonomy" id="1392243"/>
    <lineage>
        <taxon>Eukaryota</taxon>
        <taxon>Fungi</taxon>
        <taxon>Dikarya</taxon>
        <taxon>Ascomycota</taxon>
        <taxon>Pezizomycotina</taxon>
        <taxon>Dothideomycetes</taxon>
        <taxon>Dothideomycetes incertae sedis</taxon>
        <taxon>Eremomycetales</taxon>
        <taxon>Eremomycetaceae</taxon>
        <taxon>Eremomyces</taxon>
    </lineage>
</organism>
<dbReference type="EMBL" id="ML975150">
    <property type="protein sequence ID" value="KAF1816455.1"/>
    <property type="molecule type" value="Genomic_DNA"/>
</dbReference>
<reference evidence="3" key="2">
    <citation type="submission" date="2020-04" db="EMBL/GenBank/DDBJ databases">
        <authorList>
            <consortium name="NCBI Genome Project"/>
        </authorList>
    </citation>
    <scope>NUCLEOTIDE SEQUENCE</scope>
    <source>
        <strain evidence="3">CBS 781.70</strain>
    </source>
</reference>
<dbReference type="AlphaFoldDB" id="A0A6G1GEB8"/>
<proteinExistence type="predicted"/>
<dbReference type="RefSeq" id="XP_033538086.1">
    <property type="nucleotide sequence ID" value="XM_033675993.1"/>
</dbReference>
<sequence length="135" mass="14965">MLSSIRILSNHVQTLLRAPTLLPTLLRNARSALFPNNSPPPTRTVPSIEEQLAIRRKCAETIAGLIPPFVSAVYFSKEKKTSAVDEIEVILKVFGDTYMNKHLIFGVIELVVIRLLPEMAELGVEGLMAERLGEV</sequence>
<evidence type="ECO:0000313" key="2">
    <source>
        <dbReference type="Proteomes" id="UP000504638"/>
    </source>
</evidence>
<dbReference type="Proteomes" id="UP000504638">
    <property type="component" value="Unplaced"/>
</dbReference>
<keyword evidence="2" id="KW-1185">Reference proteome</keyword>
<reference evidence="3" key="3">
    <citation type="submission" date="2025-04" db="UniProtKB">
        <authorList>
            <consortium name="RefSeq"/>
        </authorList>
    </citation>
    <scope>IDENTIFICATION</scope>
    <source>
        <strain evidence="3">CBS 781.70</strain>
    </source>
</reference>
<accession>A0A6G1GEB8</accession>
<reference evidence="1 3" key="1">
    <citation type="submission" date="2020-01" db="EMBL/GenBank/DDBJ databases">
        <authorList>
            <consortium name="DOE Joint Genome Institute"/>
            <person name="Haridas S."/>
            <person name="Albert R."/>
            <person name="Binder M."/>
            <person name="Bloem J."/>
            <person name="Labutti K."/>
            <person name="Salamov A."/>
            <person name="Andreopoulos B."/>
            <person name="Baker S.E."/>
            <person name="Barry K."/>
            <person name="Bills G."/>
            <person name="Bluhm B.H."/>
            <person name="Cannon C."/>
            <person name="Castanera R."/>
            <person name="Culley D.E."/>
            <person name="Daum C."/>
            <person name="Ezra D."/>
            <person name="Gonzalez J.B."/>
            <person name="Henrissat B."/>
            <person name="Kuo A."/>
            <person name="Liang C."/>
            <person name="Lipzen A."/>
            <person name="Lutzoni F."/>
            <person name="Magnuson J."/>
            <person name="Mondo S."/>
            <person name="Nolan M."/>
            <person name="Ohm R."/>
            <person name="Pangilinan J."/>
            <person name="Park H.-J."/>
            <person name="Ramirez L."/>
            <person name="Alfaro M."/>
            <person name="Sun H."/>
            <person name="Tritt A."/>
            <person name="Yoshinaga Y."/>
            <person name="Zwiers L.-H."/>
            <person name="Turgeon B.G."/>
            <person name="Goodwin S.B."/>
            <person name="Spatafora J.W."/>
            <person name="Crous P.W."/>
            <person name="Grigoriev I.V."/>
        </authorList>
    </citation>
    <scope>NUCLEOTIDE SEQUENCE</scope>
    <source>
        <strain evidence="1 3">CBS 781.70</strain>
    </source>
</reference>